<dbReference type="InterPro" id="IPR050994">
    <property type="entry name" value="At_inactive_RLKs"/>
</dbReference>
<dbReference type="PANTHER" id="PTHR48010">
    <property type="entry name" value="OS05G0588300 PROTEIN"/>
    <property type="match status" value="1"/>
</dbReference>
<evidence type="ECO:0008006" key="7">
    <source>
        <dbReference type="Google" id="ProtNLM"/>
    </source>
</evidence>
<proteinExistence type="predicted"/>
<comment type="caution">
    <text evidence="5">The sequence shown here is derived from an EMBL/GenBank/DDBJ whole genome shotgun (WGS) entry which is preliminary data.</text>
</comment>
<dbReference type="PANTHER" id="PTHR48010:SF58">
    <property type="entry name" value="RECEPTOR PROTEIN KINASE-LIKE PROTEIN ZAR1"/>
    <property type="match status" value="1"/>
</dbReference>
<feature type="compositionally biased region" description="Basic and acidic residues" evidence="3">
    <location>
        <begin position="37"/>
        <end position="49"/>
    </location>
</feature>
<evidence type="ECO:0000256" key="4">
    <source>
        <dbReference type="SAM" id="Phobius"/>
    </source>
</evidence>
<gene>
    <name evidence="5" type="ORF">CYCCA115_LOCUS5102</name>
</gene>
<name>A0AAD2CML3_9STRA</name>
<evidence type="ECO:0000256" key="1">
    <source>
        <dbReference type="ARBA" id="ARBA00022614"/>
    </source>
</evidence>
<keyword evidence="6" id="KW-1185">Reference proteome</keyword>
<dbReference type="AlphaFoldDB" id="A0AAD2CML3"/>
<dbReference type="Proteomes" id="UP001295423">
    <property type="component" value="Unassembled WGS sequence"/>
</dbReference>
<keyword evidence="1" id="KW-0433">Leucine-rich repeat</keyword>
<protein>
    <recommendedName>
        <fullName evidence="7">Leucine-rich repeat-containing N-terminal plant-type domain-containing protein</fullName>
    </recommendedName>
</protein>
<feature type="transmembrane region" description="Helical" evidence="4">
    <location>
        <begin position="114"/>
        <end position="134"/>
    </location>
</feature>
<dbReference type="Gene3D" id="3.80.10.10">
    <property type="entry name" value="Ribonuclease Inhibitor"/>
    <property type="match status" value="1"/>
</dbReference>
<dbReference type="Pfam" id="PF13855">
    <property type="entry name" value="LRR_8"/>
    <property type="match status" value="1"/>
</dbReference>
<reference evidence="5" key="1">
    <citation type="submission" date="2023-08" db="EMBL/GenBank/DDBJ databases">
        <authorList>
            <person name="Audoor S."/>
            <person name="Bilcke G."/>
        </authorList>
    </citation>
    <scope>NUCLEOTIDE SEQUENCE</scope>
</reference>
<sequence length="406" mass="43781">MVEENDETKPADTGEPAPAGDVDQDSDTGSDGGYDDSGDKSNEPAHEESFPEEPGVSSKSIPKERFEDEEKQEEENGLNSSPNKKAAKEEQKMNPKFKDLQETGRWGEIGKKEIMVGAVFVVLAVIGVIVALVVTSGDDTPATIEARVIRPTGNPTSSPTNPPVAATVLIDIVVQALENSSSVSAIADPSSLPRNSAFYDGLADQETASAPQRAMSWLLATPYNQYDKDVMDDFVIRFALASIYYQLGGASWTRSDNWLSSESICNWEGVDCEIGGSEISDLILDRMNLNGTIPREIALLQGIKKIWLSNNNLKGEIPGDAFGELSNLAVLYLNGNQLTGMVPSSLNPNQNLNTLYVQGNNLSGRWPFCPTIFGGAKVIQSFGLDCLEDGVGVFCQIGCCDDFACY</sequence>
<dbReference type="SUPFAM" id="SSF52058">
    <property type="entry name" value="L domain-like"/>
    <property type="match status" value="1"/>
</dbReference>
<dbReference type="EMBL" id="CAKOGP040000557">
    <property type="protein sequence ID" value="CAJ1936259.1"/>
    <property type="molecule type" value="Genomic_DNA"/>
</dbReference>
<dbReference type="FunFam" id="3.80.10.10:FF:000041">
    <property type="entry name" value="LRR receptor-like serine/threonine-protein kinase ERECTA"/>
    <property type="match status" value="1"/>
</dbReference>
<keyword evidence="4" id="KW-0472">Membrane</keyword>
<evidence type="ECO:0000256" key="3">
    <source>
        <dbReference type="SAM" id="MobiDB-lite"/>
    </source>
</evidence>
<dbReference type="InterPro" id="IPR032675">
    <property type="entry name" value="LRR_dom_sf"/>
</dbReference>
<keyword evidence="4" id="KW-1133">Transmembrane helix</keyword>
<evidence type="ECO:0000313" key="5">
    <source>
        <dbReference type="EMBL" id="CAJ1936259.1"/>
    </source>
</evidence>
<feature type="region of interest" description="Disordered" evidence="3">
    <location>
        <begin position="1"/>
        <end position="99"/>
    </location>
</feature>
<feature type="compositionally biased region" description="Basic and acidic residues" evidence="3">
    <location>
        <begin position="86"/>
        <end position="99"/>
    </location>
</feature>
<accession>A0AAD2CML3</accession>
<evidence type="ECO:0000313" key="6">
    <source>
        <dbReference type="Proteomes" id="UP001295423"/>
    </source>
</evidence>
<feature type="compositionally biased region" description="Acidic residues" evidence="3">
    <location>
        <begin position="22"/>
        <end position="36"/>
    </location>
</feature>
<organism evidence="5 6">
    <name type="scientific">Cylindrotheca closterium</name>
    <dbReference type="NCBI Taxonomy" id="2856"/>
    <lineage>
        <taxon>Eukaryota</taxon>
        <taxon>Sar</taxon>
        <taxon>Stramenopiles</taxon>
        <taxon>Ochrophyta</taxon>
        <taxon>Bacillariophyta</taxon>
        <taxon>Bacillariophyceae</taxon>
        <taxon>Bacillariophycidae</taxon>
        <taxon>Bacillariales</taxon>
        <taxon>Bacillariaceae</taxon>
        <taxon>Cylindrotheca</taxon>
    </lineage>
</organism>
<evidence type="ECO:0000256" key="2">
    <source>
        <dbReference type="ARBA" id="ARBA00022737"/>
    </source>
</evidence>
<dbReference type="InterPro" id="IPR001611">
    <property type="entry name" value="Leu-rich_rpt"/>
</dbReference>
<keyword evidence="4" id="KW-0812">Transmembrane</keyword>
<keyword evidence="2" id="KW-0677">Repeat</keyword>